<dbReference type="PROSITE" id="PS50184">
    <property type="entry name" value="VWFC_2"/>
    <property type="match status" value="2"/>
</dbReference>
<keyword evidence="6" id="KW-0325">Glycoprotein</keyword>
<feature type="chain" id="PRO_5045981597" evidence="8">
    <location>
        <begin position="25"/>
        <end position="938"/>
    </location>
</feature>
<sequence>MNSSEMNVLCVLFVLCISAIAVQGRSKSPLLDEDGARIINKAAECVFGSQVRELGSSWVPDLGIPIGVLYCMKCECVPSQRKRRIVARVQCRSIKNECPEPSCEEPVLLPGNCCKSCPGDNYSEEVHDVVPQNTMEEEERNTKHYAALLTGRSPLVLRNDDMKPIINDNKNNVVATGRFTFQKKNLYFSFYISDKAARPRSLQFVDENANILDEIVLSGAGGIVNSHYQNVTRKVCGVWKRLPRDYRKYLKEGKLYAVLVWGVKHQSEFMLSGKITKYVALSTELFSSLLEPAPGTDPVMMAGAGGTAIVSIWTATPSIHIAIVFNGVFTAEEKSNVTININLSLDEKKVIYNETLKIEKPAHELNVVEIKSSLTTNELKHLTKGKLVLSISSISHPTALKLSGNLMTKATCELFQTTLSSPGNNNYGTSGLAWLFLNNDGSLVYNIQVDGLTNQQQPMYITLQDMSTRKKTELEDLTPYYRMGWANGTVDRIFPKLLDPLYSGNLAVNVATQSENSLIRGKLSPRLVAEARDASAPVLLKREDYSLPTSAVGMAWINVDNDCNIHYDVSLTGLGSQERQLELYLEFLPMIAPGAPVLYRHLGEIQGSQVEGSPTEALRYEELNRLDSGVCFIKVKESHNRNATLLAATLKQVKVPLTCLPHYTDNDVHILYDTEVPQGGACLHEGRFFKEEASWTSTQDPCTMCYCQNGNTKCDTSTCPELHCSNNMKIKNPGECCPICANSSAPRDIIPAGCTFGGKFYSSGSKFHPFLIPNGFDHCTECACEEAEVKCTRKGNEKQCCRNCETEAMRASENGTYLGDGSRTLLPDIVKPVKPKKNVQQILLDGGCKNPADALSPFENGQKYHPFIATLGEFKCVTCKCKNGNTKCERPNCTKALCQKFIKSHRNHSLIMGTPESCCSLQYCRRYRRHHKPYNNKS</sequence>
<keyword evidence="11" id="KW-1185">Reference proteome</keyword>
<evidence type="ECO:0000259" key="10">
    <source>
        <dbReference type="PROSITE" id="PS50933"/>
    </source>
</evidence>
<keyword evidence="3 7" id="KW-0217">Developmental protein</keyword>
<evidence type="ECO:0000256" key="1">
    <source>
        <dbReference type="ARBA" id="ARBA00004613"/>
    </source>
</evidence>
<dbReference type="SUPFAM" id="SSF57603">
    <property type="entry name" value="FnI-like domain"/>
    <property type="match status" value="2"/>
</dbReference>
<dbReference type="Pfam" id="PF07452">
    <property type="entry name" value="CHRD"/>
    <property type="match status" value="1"/>
</dbReference>
<evidence type="ECO:0000313" key="11">
    <source>
        <dbReference type="Proteomes" id="UP000695000"/>
    </source>
</evidence>
<dbReference type="SMART" id="SM00214">
    <property type="entry name" value="VWC"/>
    <property type="match status" value="3"/>
</dbReference>
<dbReference type="Gene3D" id="6.20.200.20">
    <property type="match status" value="1"/>
</dbReference>
<comment type="subcellular location">
    <subcellularLocation>
        <location evidence="1">Secreted</location>
    </subcellularLocation>
</comment>
<dbReference type="SMART" id="SM00754">
    <property type="entry name" value="CHRD"/>
    <property type="match status" value="4"/>
</dbReference>
<keyword evidence="4" id="KW-0964">Secreted</keyword>
<dbReference type="GeneID" id="108559046"/>
<dbReference type="InterPro" id="IPR001007">
    <property type="entry name" value="VWF_dom"/>
</dbReference>
<evidence type="ECO:0000256" key="5">
    <source>
        <dbReference type="ARBA" id="ARBA00022737"/>
    </source>
</evidence>
<evidence type="ECO:0000256" key="6">
    <source>
        <dbReference type="ARBA" id="ARBA00023180"/>
    </source>
</evidence>
<comment type="similarity">
    <text evidence="2 7">Belongs to the chordin family.</text>
</comment>
<dbReference type="RefSeq" id="XP_017771665.1">
    <property type="nucleotide sequence ID" value="XM_017916176.1"/>
</dbReference>
<dbReference type="PROSITE" id="PS50933">
    <property type="entry name" value="CHRD"/>
    <property type="match status" value="3"/>
</dbReference>
<dbReference type="InterPro" id="IPR010895">
    <property type="entry name" value="CHRD"/>
</dbReference>
<feature type="signal peptide" evidence="8">
    <location>
        <begin position="1"/>
        <end position="24"/>
    </location>
</feature>
<feature type="domain" description="CHRD" evidence="10">
    <location>
        <begin position="141"/>
        <end position="280"/>
    </location>
</feature>
<proteinExistence type="inferred from homology"/>
<dbReference type="PROSITE" id="PS01208">
    <property type="entry name" value="VWFC_1"/>
    <property type="match status" value="1"/>
</dbReference>
<keyword evidence="5" id="KW-0677">Repeat</keyword>
<evidence type="ECO:0000259" key="9">
    <source>
        <dbReference type="PROSITE" id="PS50184"/>
    </source>
</evidence>
<dbReference type="PANTHER" id="PTHR46526:SF1">
    <property type="entry name" value="CHORDIN"/>
    <property type="match status" value="1"/>
</dbReference>
<keyword evidence="8" id="KW-0732">Signal</keyword>
<feature type="domain" description="VWFC" evidence="9">
    <location>
        <begin position="680"/>
        <end position="741"/>
    </location>
</feature>
<dbReference type="InterPro" id="IPR016353">
    <property type="entry name" value="Chordin"/>
</dbReference>
<evidence type="ECO:0000256" key="7">
    <source>
        <dbReference type="PIRNR" id="PIRNR002496"/>
    </source>
</evidence>
<feature type="domain" description="VWFC" evidence="9">
    <location>
        <begin position="43"/>
        <end position="118"/>
    </location>
</feature>
<dbReference type="PIRSF" id="PIRSF002496">
    <property type="entry name" value="Chordin"/>
    <property type="match status" value="1"/>
</dbReference>
<name>A0ABM1MAR5_NICVS</name>
<dbReference type="InterPro" id="IPR052278">
    <property type="entry name" value="Chordin-like_regulators"/>
</dbReference>
<dbReference type="PANTHER" id="PTHR46526">
    <property type="entry name" value="CHORDIN"/>
    <property type="match status" value="1"/>
</dbReference>
<dbReference type="Proteomes" id="UP000695000">
    <property type="component" value="Unplaced"/>
</dbReference>
<evidence type="ECO:0000256" key="2">
    <source>
        <dbReference type="ARBA" id="ARBA00007156"/>
    </source>
</evidence>
<dbReference type="Pfam" id="PF00093">
    <property type="entry name" value="VWC"/>
    <property type="match status" value="2"/>
</dbReference>
<protein>
    <submittedName>
        <fullName evidence="12">Dorsal-ventral patterning protein Sog</fullName>
    </submittedName>
</protein>
<reference evidence="12" key="1">
    <citation type="submission" date="2025-08" db="UniProtKB">
        <authorList>
            <consortium name="RefSeq"/>
        </authorList>
    </citation>
    <scope>IDENTIFICATION</scope>
    <source>
        <tissue evidence="12">Whole Larva</tissue>
    </source>
</reference>
<evidence type="ECO:0000256" key="4">
    <source>
        <dbReference type="ARBA" id="ARBA00022525"/>
    </source>
</evidence>
<accession>A0ABM1MAR5</accession>
<evidence type="ECO:0000256" key="3">
    <source>
        <dbReference type="ARBA" id="ARBA00022473"/>
    </source>
</evidence>
<feature type="domain" description="CHRD" evidence="10">
    <location>
        <begin position="415"/>
        <end position="528"/>
    </location>
</feature>
<evidence type="ECO:0000256" key="8">
    <source>
        <dbReference type="SAM" id="SignalP"/>
    </source>
</evidence>
<gene>
    <name evidence="12" type="primary">LOC108559046</name>
</gene>
<feature type="domain" description="CHRD" evidence="10">
    <location>
        <begin position="282"/>
        <end position="411"/>
    </location>
</feature>
<organism evidence="11 12">
    <name type="scientific">Nicrophorus vespilloides</name>
    <name type="common">Boreal carrion beetle</name>
    <dbReference type="NCBI Taxonomy" id="110193"/>
    <lineage>
        <taxon>Eukaryota</taxon>
        <taxon>Metazoa</taxon>
        <taxon>Ecdysozoa</taxon>
        <taxon>Arthropoda</taxon>
        <taxon>Hexapoda</taxon>
        <taxon>Insecta</taxon>
        <taxon>Pterygota</taxon>
        <taxon>Neoptera</taxon>
        <taxon>Endopterygota</taxon>
        <taxon>Coleoptera</taxon>
        <taxon>Polyphaga</taxon>
        <taxon>Staphyliniformia</taxon>
        <taxon>Silphidae</taxon>
        <taxon>Nicrophorinae</taxon>
        <taxon>Nicrophorus</taxon>
    </lineage>
</organism>
<evidence type="ECO:0000313" key="12">
    <source>
        <dbReference type="RefSeq" id="XP_017771665.1"/>
    </source>
</evidence>